<name>A0ABT0DKX3_9HYPH</name>
<evidence type="ECO:0000313" key="2">
    <source>
        <dbReference type="Proteomes" id="UP001202867"/>
    </source>
</evidence>
<dbReference type="RefSeq" id="WP_247199929.1">
    <property type="nucleotide sequence ID" value="NZ_JALKCG010000002.1"/>
</dbReference>
<accession>A0ABT0DKX3</accession>
<dbReference type="EMBL" id="JALKCG010000002">
    <property type="protein sequence ID" value="MCK0207933.1"/>
    <property type="molecule type" value="Genomic_DNA"/>
</dbReference>
<organism evidence="1 2">
    <name type="scientific">Ancylobacter koreensis</name>
    <dbReference type="NCBI Taxonomy" id="266121"/>
    <lineage>
        <taxon>Bacteria</taxon>
        <taxon>Pseudomonadati</taxon>
        <taxon>Pseudomonadota</taxon>
        <taxon>Alphaproteobacteria</taxon>
        <taxon>Hyphomicrobiales</taxon>
        <taxon>Xanthobacteraceae</taxon>
        <taxon>Ancylobacter</taxon>
    </lineage>
</organism>
<keyword evidence="2" id="KW-1185">Reference proteome</keyword>
<evidence type="ECO:0000313" key="1">
    <source>
        <dbReference type="EMBL" id="MCK0207933.1"/>
    </source>
</evidence>
<protein>
    <submittedName>
        <fullName evidence="1">Uncharacterized protein</fullName>
    </submittedName>
</protein>
<reference evidence="2" key="2">
    <citation type="submission" date="2023-07" db="EMBL/GenBank/DDBJ databases">
        <title>Ancylobacter moscoviensis sp. nov., facultatively methylotrophic bacteria from activated sludge and the reclassification of Starkeya novella (Starkey 1934) Kelly et al. 2000 as Ancylobacter novellus comb. nov., Starkeya koreensis Im et al. 2006 as Ancylobacter koreensis comb.nov., Angulomicrobium tetraedrale Vasil'eva et al. 1986 as Ancylobacter tetraedralis comb. nov., Angulomicrobium amanitiforme Fritz et al. 2004 as Ancylobacter amanitiformis comb. nov. and Methylorhabdus multivorans Doronina et al. 1996 as Ancylobacter multivorans comb. nov. and emended description of the genus Ancylobacter.</title>
        <authorList>
            <person name="Doronina N."/>
            <person name="Chemodurova A."/>
            <person name="Grouzdev D."/>
            <person name="Koziaeva V."/>
            <person name="Shi W."/>
            <person name="Wu L."/>
            <person name="Kaparullina E."/>
        </authorList>
    </citation>
    <scope>NUCLEOTIDE SEQUENCE [LARGE SCALE GENOMIC DNA]</scope>
    <source>
        <strain evidence="2">Jip08</strain>
    </source>
</reference>
<comment type="caution">
    <text evidence="1">The sequence shown here is derived from an EMBL/GenBank/DDBJ whole genome shotgun (WGS) entry which is preliminary data.</text>
</comment>
<proteinExistence type="predicted"/>
<reference evidence="1 2" key="1">
    <citation type="submission" date="2022-04" db="EMBL/GenBank/DDBJ databases">
        <authorList>
            <person name="Grouzdev D.S."/>
            <person name="Pantiukh K.S."/>
            <person name="Krutkina M.S."/>
        </authorList>
    </citation>
    <scope>NUCLEOTIDE SEQUENCE [LARGE SCALE GENOMIC DNA]</scope>
    <source>
        <strain evidence="1 2">Jip08</strain>
    </source>
</reference>
<dbReference type="Proteomes" id="UP001202867">
    <property type="component" value="Unassembled WGS sequence"/>
</dbReference>
<sequence length="171" mass="18812">MMRMLMIGVWVCLITLLASYGGAYWSAGTPSGPAEEPYLAGLEYRRLDPINVPMIIDGAVRGYVVAKLVFTADAAALHKLAVEPQVFVTHAAFDEIYTNGRVEFGKLSKYNLAEMMNNIKVKVNETVKGPLVQEVLVDGINYIDRTEIRSVADRIVDRSKPSAVKAEPATH</sequence>
<gene>
    <name evidence="1" type="ORF">MWN33_07785</name>
</gene>